<dbReference type="EMBL" id="JALNMJ010000003">
    <property type="protein sequence ID" value="MCK7611869.1"/>
    <property type="molecule type" value="Genomic_DNA"/>
</dbReference>
<keyword evidence="6" id="KW-1185">Reference proteome</keyword>
<dbReference type="SUPFAM" id="SSF51215">
    <property type="entry name" value="Regulatory protein AraC"/>
    <property type="match status" value="1"/>
</dbReference>
<dbReference type="InterPro" id="IPR050204">
    <property type="entry name" value="AraC_XylS_family_regulators"/>
</dbReference>
<dbReference type="PROSITE" id="PS01124">
    <property type="entry name" value="HTH_ARAC_FAMILY_2"/>
    <property type="match status" value="1"/>
</dbReference>
<dbReference type="Gene3D" id="1.10.10.60">
    <property type="entry name" value="Homeodomain-like"/>
    <property type="match status" value="1"/>
</dbReference>
<dbReference type="InterPro" id="IPR009057">
    <property type="entry name" value="Homeodomain-like_sf"/>
</dbReference>
<dbReference type="InterPro" id="IPR037923">
    <property type="entry name" value="HTH-like"/>
</dbReference>
<dbReference type="Pfam" id="PF02311">
    <property type="entry name" value="AraC_binding"/>
    <property type="match status" value="1"/>
</dbReference>
<comment type="caution">
    <text evidence="5">The sequence shown here is derived from an EMBL/GenBank/DDBJ whole genome shotgun (WGS) entry which is preliminary data.</text>
</comment>
<dbReference type="InterPro" id="IPR018060">
    <property type="entry name" value="HTH_AraC"/>
</dbReference>
<dbReference type="PANTHER" id="PTHR46796">
    <property type="entry name" value="HTH-TYPE TRANSCRIPTIONAL ACTIVATOR RHAS-RELATED"/>
    <property type="match status" value="1"/>
</dbReference>
<dbReference type="Proteomes" id="UP001431221">
    <property type="component" value="Unassembled WGS sequence"/>
</dbReference>
<feature type="domain" description="HTH araC/xylS-type" evidence="4">
    <location>
        <begin position="198"/>
        <end position="295"/>
    </location>
</feature>
<dbReference type="Pfam" id="PF12833">
    <property type="entry name" value="HTH_18"/>
    <property type="match status" value="1"/>
</dbReference>
<reference evidence="5" key="1">
    <citation type="submission" date="2022-04" db="EMBL/GenBank/DDBJ databases">
        <title>Roseibium sp. CAU 1639 isolated from mud.</title>
        <authorList>
            <person name="Kim W."/>
        </authorList>
    </citation>
    <scope>NUCLEOTIDE SEQUENCE</scope>
    <source>
        <strain evidence="5">CAU 1639</strain>
    </source>
</reference>
<evidence type="ECO:0000256" key="3">
    <source>
        <dbReference type="ARBA" id="ARBA00023163"/>
    </source>
</evidence>
<dbReference type="SUPFAM" id="SSF46689">
    <property type="entry name" value="Homeodomain-like"/>
    <property type="match status" value="2"/>
</dbReference>
<evidence type="ECO:0000313" key="6">
    <source>
        <dbReference type="Proteomes" id="UP001431221"/>
    </source>
</evidence>
<name>A0ABT0GR04_9HYPH</name>
<organism evidence="5 6">
    <name type="scientific">Roseibium sediminicola</name>
    <dbReference type="NCBI Taxonomy" id="2933272"/>
    <lineage>
        <taxon>Bacteria</taxon>
        <taxon>Pseudomonadati</taxon>
        <taxon>Pseudomonadota</taxon>
        <taxon>Alphaproteobacteria</taxon>
        <taxon>Hyphomicrobiales</taxon>
        <taxon>Stappiaceae</taxon>
        <taxon>Roseibium</taxon>
    </lineage>
</organism>
<evidence type="ECO:0000256" key="1">
    <source>
        <dbReference type="ARBA" id="ARBA00023015"/>
    </source>
</evidence>
<gene>
    <name evidence="5" type="ORF">M0H32_06835</name>
</gene>
<dbReference type="PANTHER" id="PTHR46796:SF2">
    <property type="entry name" value="TRANSCRIPTIONAL REGULATORY PROTEIN"/>
    <property type="match status" value="1"/>
</dbReference>
<proteinExistence type="predicted"/>
<evidence type="ECO:0000313" key="5">
    <source>
        <dbReference type="EMBL" id="MCK7611869.1"/>
    </source>
</evidence>
<keyword evidence="3" id="KW-0804">Transcription</keyword>
<dbReference type="InterPro" id="IPR003313">
    <property type="entry name" value="AraC-bd"/>
</dbReference>
<sequence length="301" mass="32587">MNVNSTLGIHKDRSGEIAAASGPGLERLCRPASDGIRVSPCEKGIERIEARFQGNGFAPHRHDTYAIGLTMTGVQTFSYRGEQRASLPGQVIVIHPDELHDGGAGTEEGLRYRMLYIAPEQIAEVLAAAGAPGLPFVPAPVLSDTRFRHDLGGALSDIDVELGDLKRDCLIADLADCLSRHSDRGGSSKTSLSWPGLKRCAEFLKENCADQVRMDELEGLAQLDRFSLSRQFRAVFGTSPHRYLVMRRLDRAKAELGAGATLADAAAASGFADQSHMTRHFKKAYGMTPGQWRRLSAAASV</sequence>
<protein>
    <submittedName>
        <fullName evidence="5">AraC family transcriptional regulator</fullName>
    </submittedName>
</protein>
<accession>A0ABT0GR04</accession>
<keyword evidence="1" id="KW-0805">Transcription regulation</keyword>
<evidence type="ECO:0000256" key="2">
    <source>
        <dbReference type="ARBA" id="ARBA00023125"/>
    </source>
</evidence>
<dbReference type="SMART" id="SM00342">
    <property type="entry name" value="HTH_ARAC"/>
    <property type="match status" value="1"/>
</dbReference>
<evidence type="ECO:0000259" key="4">
    <source>
        <dbReference type="PROSITE" id="PS01124"/>
    </source>
</evidence>
<dbReference type="RefSeq" id="WP_248152518.1">
    <property type="nucleotide sequence ID" value="NZ_JALNMJ010000003.1"/>
</dbReference>
<keyword evidence="2" id="KW-0238">DNA-binding</keyword>